<gene>
    <name evidence="2" type="ORF">ACFOKF_05245</name>
</gene>
<accession>A0ABV7ND09</accession>
<name>A0ABV7ND09_9SPHN</name>
<keyword evidence="2" id="KW-0223">Dioxygenase</keyword>
<organism evidence="2 3">
    <name type="scientific">Sphingobium rhizovicinum</name>
    <dbReference type="NCBI Taxonomy" id="432308"/>
    <lineage>
        <taxon>Bacteria</taxon>
        <taxon>Pseudomonadati</taxon>
        <taxon>Pseudomonadota</taxon>
        <taxon>Alphaproteobacteria</taxon>
        <taxon>Sphingomonadales</taxon>
        <taxon>Sphingomonadaceae</taxon>
        <taxon>Sphingobium</taxon>
    </lineage>
</organism>
<evidence type="ECO:0000313" key="3">
    <source>
        <dbReference type="Proteomes" id="UP001595681"/>
    </source>
</evidence>
<dbReference type="InterPro" id="IPR008775">
    <property type="entry name" value="Phytyl_CoA_dOase-like"/>
</dbReference>
<evidence type="ECO:0000256" key="1">
    <source>
        <dbReference type="ARBA" id="ARBA00001954"/>
    </source>
</evidence>
<sequence length="398" mass="44481">MRYHVDVWSDTEVSGWAHDSAYPDAHVPIEVRFRDRVLGHVIAETPRGDLAALRPDGACAFRIPLNSFAIGVRQQLNLRLPNGQILTRPATSPDVNNLQSGHSAFGSLWIDRPDWIETLRQKQTEGLSEEVAIRIFQFVRDGFVVIPQAVAPEVVAKVNAAVEAAWASTDSGLFMETFTKDVKGVQIIPVDQKHRYGPTKLLDTYARLEAARAASSAPAVVEFLTAIFEEPPRAFQQLHFTRGSQQPVHKDTAYVKIDSNPMAIAATWLALEDISEGTGELEYYVGSHHAPDFKFGGINKWISQKPDDHDEFLQSLHRDAETYRQRKHSFLGKAGDVLIWHADLAHGGSRVAHPEKTRKSLVTHYTGVNEDPHYLRTVNFQSLSHDGVMFSSNYSDVI</sequence>
<evidence type="ECO:0000313" key="2">
    <source>
        <dbReference type="EMBL" id="MFC3440608.1"/>
    </source>
</evidence>
<dbReference type="EMBL" id="JBHRVU010000004">
    <property type="protein sequence ID" value="MFC3440608.1"/>
    <property type="molecule type" value="Genomic_DNA"/>
</dbReference>
<proteinExistence type="predicted"/>
<keyword evidence="2" id="KW-0560">Oxidoreductase</keyword>
<protein>
    <submittedName>
        <fullName evidence="2">Phytanoyl-CoA dioxygenase family protein</fullName>
    </submittedName>
</protein>
<reference evidence="3" key="1">
    <citation type="journal article" date="2019" name="Int. J. Syst. Evol. Microbiol.">
        <title>The Global Catalogue of Microorganisms (GCM) 10K type strain sequencing project: providing services to taxonomists for standard genome sequencing and annotation.</title>
        <authorList>
            <consortium name="The Broad Institute Genomics Platform"/>
            <consortium name="The Broad Institute Genome Sequencing Center for Infectious Disease"/>
            <person name="Wu L."/>
            <person name="Ma J."/>
        </authorList>
    </citation>
    <scope>NUCLEOTIDE SEQUENCE [LARGE SCALE GENOMIC DNA]</scope>
    <source>
        <strain evidence="3">CCM 7491</strain>
    </source>
</reference>
<dbReference type="Proteomes" id="UP001595681">
    <property type="component" value="Unassembled WGS sequence"/>
</dbReference>
<dbReference type="SUPFAM" id="SSF51197">
    <property type="entry name" value="Clavaminate synthase-like"/>
    <property type="match status" value="1"/>
</dbReference>
<dbReference type="Gene3D" id="2.60.120.620">
    <property type="entry name" value="q2cbj1_9rhob like domain"/>
    <property type="match status" value="1"/>
</dbReference>
<keyword evidence="3" id="KW-1185">Reference proteome</keyword>
<comment type="cofactor">
    <cofactor evidence="1">
        <name>Fe(2+)</name>
        <dbReference type="ChEBI" id="CHEBI:29033"/>
    </cofactor>
</comment>
<comment type="caution">
    <text evidence="2">The sequence shown here is derived from an EMBL/GenBank/DDBJ whole genome shotgun (WGS) entry which is preliminary data.</text>
</comment>
<dbReference type="RefSeq" id="WP_380793750.1">
    <property type="nucleotide sequence ID" value="NZ_JBHRVU010000004.1"/>
</dbReference>
<dbReference type="Pfam" id="PF05721">
    <property type="entry name" value="PhyH"/>
    <property type="match status" value="1"/>
</dbReference>
<dbReference type="PANTHER" id="PTHR20883">
    <property type="entry name" value="PHYTANOYL-COA DIOXYGENASE DOMAIN CONTAINING 1"/>
    <property type="match status" value="1"/>
</dbReference>
<dbReference type="GO" id="GO:0051213">
    <property type="term" value="F:dioxygenase activity"/>
    <property type="evidence" value="ECO:0007669"/>
    <property type="project" value="UniProtKB-KW"/>
</dbReference>
<dbReference type="PANTHER" id="PTHR20883:SF48">
    <property type="entry name" value="ECTOINE DIOXYGENASE"/>
    <property type="match status" value="1"/>
</dbReference>